<sequence length="176" mass="19555">MNRRAFIISAVVGTAAISSTGLAWQLIEPNNEPLTIATSLDKLELLLQNEVTTTGQWSLYQILVHCAQSVEYSMIGYPEHKSPVFKNTVGKFAFSAFSAKRRMAHGLNEAIPGAPEISGAADLPSAFERFKQSLLTFQNYKGKLAPHFAYGELTKMQYEQAHVMHFNNHLNEIIIA</sequence>
<keyword evidence="2" id="KW-1185">Reference proteome</keyword>
<dbReference type="Pfam" id="PF07606">
    <property type="entry name" value="DUF1569"/>
    <property type="match status" value="1"/>
</dbReference>
<dbReference type="RefSeq" id="WP_169075313.1">
    <property type="nucleotide sequence ID" value="NZ_JABBXH010000003.1"/>
</dbReference>
<comment type="caution">
    <text evidence="1">The sequence shown here is derived from an EMBL/GenBank/DDBJ whole genome shotgun (WGS) entry which is preliminary data.</text>
</comment>
<reference evidence="1 2" key="1">
    <citation type="submission" date="2020-04" db="EMBL/GenBank/DDBJ databases">
        <title>Thalassotalea sp. M1531, isolated from the surface of marine red alga.</title>
        <authorList>
            <person name="Pang L."/>
            <person name="Lu D.-C."/>
        </authorList>
    </citation>
    <scope>NUCLEOTIDE SEQUENCE [LARGE SCALE GENOMIC DNA]</scope>
    <source>
        <strain evidence="1 2">M1531</strain>
    </source>
</reference>
<dbReference type="AlphaFoldDB" id="A0A7Y0LCW6"/>
<evidence type="ECO:0000313" key="2">
    <source>
        <dbReference type="Proteomes" id="UP000568664"/>
    </source>
</evidence>
<name>A0A7Y0LCW6_9GAMM</name>
<protein>
    <submittedName>
        <fullName evidence="1">DUF1569 domain-containing protein</fullName>
    </submittedName>
</protein>
<gene>
    <name evidence="1" type="ORF">HII17_10450</name>
</gene>
<organism evidence="1 2">
    <name type="scientific">Thalassotalea algicola</name>
    <dbReference type="NCBI Taxonomy" id="2716224"/>
    <lineage>
        <taxon>Bacteria</taxon>
        <taxon>Pseudomonadati</taxon>
        <taxon>Pseudomonadota</taxon>
        <taxon>Gammaproteobacteria</taxon>
        <taxon>Alteromonadales</taxon>
        <taxon>Colwelliaceae</taxon>
        <taxon>Thalassotalea</taxon>
    </lineage>
</organism>
<dbReference type="InterPro" id="IPR011463">
    <property type="entry name" value="DUF1569"/>
</dbReference>
<evidence type="ECO:0000313" key="1">
    <source>
        <dbReference type="EMBL" id="NMP31987.1"/>
    </source>
</evidence>
<dbReference type="Proteomes" id="UP000568664">
    <property type="component" value="Unassembled WGS sequence"/>
</dbReference>
<accession>A0A7Y0LCW6</accession>
<dbReference type="EMBL" id="JABBXH010000003">
    <property type="protein sequence ID" value="NMP31987.1"/>
    <property type="molecule type" value="Genomic_DNA"/>
</dbReference>
<proteinExistence type="predicted"/>